<organism evidence="1 2">
    <name type="scientific">Dimorphilus gyrociliatus</name>
    <dbReference type="NCBI Taxonomy" id="2664684"/>
    <lineage>
        <taxon>Eukaryota</taxon>
        <taxon>Metazoa</taxon>
        <taxon>Spiralia</taxon>
        <taxon>Lophotrochozoa</taxon>
        <taxon>Annelida</taxon>
        <taxon>Polychaeta</taxon>
        <taxon>Polychaeta incertae sedis</taxon>
        <taxon>Dinophilidae</taxon>
        <taxon>Dimorphilus</taxon>
    </lineage>
</organism>
<sequence length="353" mass="41255">MGENDVNRPVFERSFGQIGIYMDIIEAVPKNKDEYGLRHYYIQDLEERFLSELQNTRLDKIKGLFEKQRIWKGVIIESFDKGIVMKIGLNDMEAIEEVWSQHQTNQLQDILQSTLVGYPMKENLRITDIRLRVRLYEDEYKGCKNELSLPDSKFNLVDKPNDLYMLRLVKTFQKQQIEPQLQNFHKGASSINNCLSELLLGLKRFLPKDIVVESRQHLISLVEDHLRGKKYANLDLINKFCQILGDVVNFWASLTEGVLYPLAQVHMQCESPSQRQFHKDLRDRVNEATNSGKIDFNWTKMKHGSILRRILPKESERFSGLCSILPILVDKLDDFDHDLHEYLSSFPIAIQVL</sequence>
<protein>
    <submittedName>
        <fullName evidence="1">DgyrCDS11991</fullName>
    </submittedName>
</protein>
<proteinExistence type="predicted"/>
<comment type="caution">
    <text evidence="1">The sequence shown here is derived from an EMBL/GenBank/DDBJ whole genome shotgun (WGS) entry which is preliminary data.</text>
</comment>
<evidence type="ECO:0000313" key="1">
    <source>
        <dbReference type="EMBL" id="CAD5123669.1"/>
    </source>
</evidence>
<dbReference type="AlphaFoldDB" id="A0A7I8W542"/>
<dbReference type="EMBL" id="CAJFCJ010000019">
    <property type="protein sequence ID" value="CAD5123669.1"/>
    <property type="molecule type" value="Genomic_DNA"/>
</dbReference>
<keyword evidence="2" id="KW-1185">Reference proteome</keyword>
<name>A0A7I8W542_9ANNE</name>
<evidence type="ECO:0000313" key="2">
    <source>
        <dbReference type="Proteomes" id="UP000549394"/>
    </source>
</evidence>
<dbReference type="OrthoDB" id="6285637at2759"/>
<reference evidence="1 2" key="1">
    <citation type="submission" date="2020-08" db="EMBL/GenBank/DDBJ databases">
        <authorList>
            <person name="Hejnol A."/>
        </authorList>
    </citation>
    <scope>NUCLEOTIDE SEQUENCE [LARGE SCALE GENOMIC DNA]</scope>
</reference>
<dbReference type="Proteomes" id="UP000549394">
    <property type="component" value="Unassembled WGS sequence"/>
</dbReference>
<accession>A0A7I8W542</accession>
<gene>
    <name evidence="1" type="ORF">DGYR_LOCUS11327</name>
</gene>